<dbReference type="AlphaFoldDB" id="L7SVV1"/>
<sequence>MRGGRSPHTSSMSTRTGTILFAFSASTANICLGFPAVGTIFTLFLRAISGPRILISKARMPPCPVHLLQLILTDGQGPGQ</sequence>
<feature type="transmembrane region" description="Helical" evidence="1">
    <location>
        <begin position="20"/>
        <end position="45"/>
    </location>
</feature>
<name>L7SVV1_9ACTN</name>
<protein>
    <submittedName>
        <fullName evidence="2">PrlY1</fullName>
    </submittedName>
</protein>
<keyword evidence="1" id="KW-0472">Membrane</keyword>
<accession>L7SVV1</accession>
<keyword evidence="1" id="KW-0812">Transmembrane</keyword>
<keyword evidence="1" id="KW-1133">Transmembrane helix</keyword>
<evidence type="ECO:0000256" key="1">
    <source>
        <dbReference type="SAM" id="Phobius"/>
    </source>
</evidence>
<evidence type="ECO:0000313" key="2">
    <source>
        <dbReference type="EMBL" id="AGC24250.1"/>
    </source>
</evidence>
<gene>
    <name evidence="2" type="primary">prlY1</name>
</gene>
<organism evidence="2">
    <name type="scientific">Nonomuraea spiralis</name>
    <dbReference type="NCBI Taxonomy" id="46182"/>
    <lineage>
        <taxon>Bacteria</taxon>
        <taxon>Bacillati</taxon>
        <taxon>Actinomycetota</taxon>
        <taxon>Actinomycetes</taxon>
        <taxon>Streptosporangiales</taxon>
        <taxon>Streptosporangiaceae</taxon>
        <taxon>Nonomuraea</taxon>
    </lineage>
</organism>
<proteinExistence type="predicted"/>
<reference evidence="2" key="1">
    <citation type="submission" date="2012-07" db="EMBL/GenBank/DDBJ databases">
        <title>Isolation and Characterization of the Pyralomicin Biosynthetic Gene Cluster from Nonomuraea spiralis IMC A-0156.</title>
        <authorList>
            <person name="Flatt P.M."/>
            <person name="Wu X."/>
            <person name="Walters M."/>
            <person name="Perry S."/>
            <person name="Mahmud T."/>
        </authorList>
    </citation>
    <scope>NUCLEOTIDE SEQUENCE</scope>
    <source>
        <strain evidence="2">IMC A-0156</strain>
    </source>
</reference>
<dbReference type="EMBL" id="JX424761">
    <property type="protein sequence ID" value="AGC24250.1"/>
    <property type="molecule type" value="Genomic_DNA"/>
</dbReference>